<name>A0ABY2IT38_9MICO</name>
<reference evidence="1 2" key="1">
    <citation type="submission" date="2019-03" db="EMBL/GenBank/DDBJ databases">
        <title>Genomics of glacier-inhabiting Cryobacterium strains.</title>
        <authorList>
            <person name="Liu Q."/>
            <person name="Xin Y.-H."/>
        </authorList>
    </citation>
    <scope>NUCLEOTIDE SEQUENCE [LARGE SCALE GENOMIC DNA]</scope>
    <source>
        <strain evidence="1 2">TMT1-23-1</strain>
    </source>
</reference>
<evidence type="ECO:0000313" key="2">
    <source>
        <dbReference type="Proteomes" id="UP000297853"/>
    </source>
</evidence>
<sequence>MRQTAASGAVVDDAPPVPAREECIKAAAVSLANCYRILYTYPIEEAARRAVRPGGPTYEQLLVRIAAKREKYLVSSPA</sequence>
<keyword evidence="2" id="KW-1185">Reference proteome</keyword>
<evidence type="ECO:0008006" key="3">
    <source>
        <dbReference type="Google" id="ProtNLM"/>
    </source>
</evidence>
<protein>
    <recommendedName>
        <fullName evidence="3">DUF3263 domain-containing protein</fullName>
    </recommendedName>
</protein>
<organism evidence="1 2">
    <name type="scientific">Cryobacterium sinapicolor</name>
    <dbReference type="NCBI Taxonomy" id="1259236"/>
    <lineage>
        <taxon>Bacteria</taxon>
        <taxon>Bacillati</taxon>
        <taxon>Actinomycetota</taxon>
        <taxon>Actinomycetes</taxon>
        <taxon>Micrococcales</taxon>
        <taxon>Microbacteriaceae</taxon>
        <taxon>Cryobacterium</taxon>
    </lineage>
</organism>
<gene>
    <name evidence="1" type="ORF">E3T28_15895</name>
</gene>
<comment type="caution">
    <text evidence="1">The sequence shown here is derived from an EMBL/GenBank/DDBJ whole genome shotgun (WGS) entry which is preliminary data.</text>
</comment>
<dbReference type="EMBL" id="SOGQ01000088">
    <property type="protein sequence ID" value="TFC94037.1"/>
    <property type="molecule type" value="Genomic_DNA"/>
</dbReference>
<dbReference type="RefSeq" id="WP_134433120.1">
    <property type="nucleotide sequence ID" value="NZ_SOGQ01000088.1"/>
</dbReference>
<proteinExistence type="predicted"/>
<dbReference type="Proteomes" id="UP000297853">
    <property type="component" value="Unassembled WGS sequence"/>
</dbReference>
<evidence type="ECO:0000313" key="1">
    <source>
        <dbReference type="EMBL" id="TFC94037.1"/>
    </source>
</evidence>
<accession>A0ABY2IT38</accession>